<dbReference type="Gene3D" id="3.30.710.10">
    <property type="entry name" value="Potassium Channel Kv1.1, Chain A"/>
    <property type="match status" value="1"/>
</dbReference>
<dbReference type="GO" id="GO:0051260">
    <property type="term" value="P:protein homooligomerization"/>
    <property type="evidence" value="ECO:0007669"/>
    <property type="project" value="InterPro"/>
</dbReference>
<dbReference type="InterPro" id="IPR003131">
    <property type="entry name" value="T1-type_BTB"/>
</dbReference>
<comment type="caution">
    <text evidence="2">The sequence shown here is derived from an EMBL/GenBank/DDBJ whole genome shotgun (WGS) entry which is preliminary data.</text>
</comment>
<evidence type="ECO:0000259" key="1">
    <source>
        <dbReference type="Pfam" id="PF02214"/>
    </source>
</evidence>
<organism evidence="2 3">
    <name type="scientific">Dentiscutata erythropus</name>
    <dbReference type="NCBI Taxonomy" id="1348616"/>
    <lineage>
        <taxon>Eukaryota</taxon>
        <taxon>Fungi</taxon>
        <taxon>Fungi incertae sedis</taxon>
        <taxon>Mucoromycota</taxon>
        <taxon>Glomeromycotina</taxon>
        <taxon>Glomeromycetes</taxon>
        <taxon>Diversisporales</taxon>
        <taxon>Gigasporaceae</taxon>
        <taxon>Dentiscutata</taxon>
    </lineage>
</organism>
<reference evidence="2" key="1">
    <citation type="submission" date="2021-06" db="EMBL/GenBank/DDBJ databases">
        <authorList>
            <person name="Kallberg Y."/>
            <person name="Tangrot J."/>
            <person name="Rosling A."/>
        </authorList>
    </citation>
    <scope>NUCLEOTIDE SEQUENCE</scope>
    <source>
        <strain evidence="2">MA453B</strain>
    </source>
</reference>
<dbReference type="SUPFAM" id="SSF54695">
    <property type="entry name" value="POZ domain"/>
    <property type="match status" value="1"/>
</dbReference>
<evidence type="ECO:0000313" key="3">
    <source>
        <dbReference type="Proteomes" id="UP000789405"/>
    </source>
</evidence>
<evidence type="ECO:0000313" key="2">
    <source>
        <dbReference type="EMBL" id="CAG8647011.1"/>
    </source>
</evidence>
<sequence length="238" mass="28165">MSAKKRARTDTLDNPEKNITFELKDTLNRPFKFYIPINKILEKPETMLGRMFDPANKEMLTPVIVDGQPVYHLKDNNPFVFVKIVNYYQTNKPPKYETTELYDEQEFDKELDYFNVPKYTRQVEINEFVAKNLKSMIDKLILNIDNNFRLLKTDFVYNFTENKNRQNVKEFNGTSNDGYGYELLKHFKENIKSAVKKNFPESNISIEHITSAQPTYSIKISNNVNKKNILQYLPDEYK</sequence>
<dbReference type="Proteomes" id="UP000789405">
    <property type="component" value="Unassembled WGS sequence"/>
</dbReference>
<dbReference type="AlphaFoldDB" id="A0A9N9H205"/>
<proteinExistence type="predicted"/>
<name>A0A9N9H205_9GLOM</name>
<dbReference type="Pfam" id="PF02214">
    <property type="entry name" value="BTB_2"/>
    <property type="match status" value="1"/>
</dbReference>
<dbReference type="OrthoDB" id="2348558at2759"/>
<feature type="domain" description="Potassium channel tetramerisation-type BTB" evidence="1">
    <location>
        <begin position="33"/>
        <end position="118"/>
    </location>
</feature>
<keyword evidence="3" id="KW-1185">Reference proteome</keyword>
<protein>
    <submittedName>
        <fullName evidence="2">20757_t:CDS:1</fullName>
    </submittedName>
</protein>
<dbReference type="InterPro" id="IPR011333">
    <property type="entry name" value="SKP1/BTB/POZ_sf"/>
</dbReference>
<accession>A0A9N9H205</accession>
<gene>
    <name evidence="2" type="ORF">DERYTH_LOCUS9975</name>
</gene>
<dbReference type="EMBL" id="CAJVPY010005617">
    <property type="protein sequence ID" value="CAG8647011.1"/>
    <property type="molecule type" value="Genomic_DNA"/>
</dbReference>